<dbReference type="PANTHER" id="PTHR11014:SF63">
    <property type="entry name" value="METALLOPEPTIDASE, PUTATIVE (AFU_ORTHOLOGUE AFUA_6G09600)-RELATED"/>
    <property type="match status" value="1"/>
</dbReference>
<proteinExistence type="predicted"/>
<evidence type="ECO:0000313" key="3">
    <source>
        <dbReference type="Proteomes" id="UP000733379"/>
    </source>
</evidence>
<dbReference type="InterPro" id="IPR017439">
    <property type="entry name" value="Amidohydrolase"/>
</dbReference>
<dbReference type="PANTHER" id="PTHR11014">
    <property type="entry name" value="PEPTIDASE M20 FAMILY MEMBER"/>
    <property type="match status" value="1"/>
</dbReference>
<reference evidence="2 3" key="1">
    <citation type="submission" date="2021-06" db="EMBL/GenBank/DDBJ databases">
        <title>Actinomycetes sequencing.</title>
        <authorList>
            <person name="Shan Q."/>
        </authorList>
    </citation>
    <scope>NUCLEOTIDE SEQUENCE [LARGE SCALE GENOMIC DNA]</scope>
    <source>
        <strain evidence="2 3">NEAU-G5</strain>
    </source>
</reference>
<evidence type="ECO:0000259" key="1">
    <source>
        <dbReference type="Pfam" id="PF07687"/>
    </source>
</evidence>
<keyword evidence="3" id="KW-1185">Reference proteome</keyword>
<dbReference type="InterPro" id="IPR002933">
    <property type="entry name" value="Peptidase_M20"/>
</dbReference>
<protein>
    <submittedName>
        <fullName evidence="2">Amidohydrolase</fullName>
    </submittedName>
</protein>
<dbReference type="Gene3D" id="3.40.630.10">
    <property type="entry name" value="Zn peptidases"/>
    <property type="match status" value="1"/>
</dbReference>
<feature type="domain" description="Peptidase M20 dimerisation" evidence="1">
    <location>
        <begin position="203"/>
        <end position="299"/>
    </location>
</feature>
<dbReference type="Pfam" id="PF07687">
    <property type="entry name" value="M20_dimer"/>
    <property type="match status" value="1"/>
</dbReference>
<sequence length="435" mass="46043">MHHPPNIPTDTLWDELARIRGELAELYTDLHQHPELSLQEFRTAAALADRLRQFGFDTETGVGGTGVVAALRNGEGPVVMLRADIDALPVQEKTGLDYASTAQAHDHTGQQVPVMHACGHDMHATCLIGAAAVLAHTRSTWSGTLVLVCQPAEELARGARAMIADGLFERFPKPAIILAQHVGPLPAGMIGYGTGAIMASWDSMDVVLHGRGGHGSRPEAAVDPVLMAASVVTRLQRIVAREVAPIDTAVVTVGRLQAGTKGNIIPDTAELSIDVRTYTEPTRALVCAAIERIVRAEAAASGAPREPEFDWTTAAPALVSDPTATTTTVATFEQHFGKDRVVALPPLTGSEDAGILAEAAAVPMVYWFWGGIDFASRATGFEHVPANHAPDFAPDIEPTLTTGVQTLVLAALTWLGTDPRSTSTTSEGHERSVSA</sequence>
<name>A0ABS6BCH2_9NOCA</name>
<dbReference type="InterPro" id="IPR036264">
    <property type="entry name" value="Bact_exopeptidase_dim_dom"/>
</dbReference>
<dbReference type="EMBL" id="JAHKNI010000025">
    <property type="protein sequence ID" value="MBU3067823.1"/>
    <property type="molecule type" value="Genomic_DNA"/>
</dbReference>
<gene>
    <name evidence="2" type="ORF">KO481_40710</name>
</gene>
<dbReference type="PIRSF" id="PIRSF005962">
    <property type="entry name" value="Pept_M20D_amidohydro"/>
    <property type="match status" value="1"/>
</dbReference>
<dbReference type="NCBIfam" id="TIGR01891">
    <property type="entry name" value="amidohydrolases"/>
    <property type="match status" value="1"/>
</dbReference>
<dbReference type="SUPFAM" id="SSF53187">
    <property type="entry name" value="Zn-dependent exopeptidases"/>
    <property type="match status" value="1"/>
</dbReference>
<dbReference type="SUPFAM" id="SSF55031">
    <property type="entry name" value="Bacterial exopeptidase dimerisation domain"/>
    <property type="match status" value="1"/>
</dbReference>
<dbReference type="Proteomes" id="UP000733379">
    <property type="component" value="Unassembled WGS sequence"/>
</dbReference>
<dbReference type="Gene3D" id="3.30.70.360">
    <property type="match status" value="1"/>
</dbReference>
<dbReference type="Pfam" id="PF01546">
    <property type="entry name" value="Peptidase_M20"/>
    <property type="match status" value="1"/>
</dbReference>
<dbReference type="RefSeq" id="WP_215923900.1">
    <property type="nucleotide sequence ID" value="NZ_JAHKNI010000025.1"/>
</dbReference>
<organism evidence="2 3">
    <name type="scientific">Nocardia albiluteola</name>
    <dbReference type="NCBI Taxonomy" id="2842303"/>
    <lineage>
        <taxon>Bacteria</taxon>
        <taxon>Bacillati</taxon>
        <taxon>Actinomycetota</taxon>
        <taxon>Actinomycetes</taxon>
        <taxon>Mycobacteriales</taxon>
        <taxon>Nocardiaceae</taxon>
        <taxon>Nocardia</taxon>
    </lineage>
</organism>
<accession>A0ABS6BCH2</accession>
<dbReference type="InterPro" id="IPR011650">
    <property type="entry name" value="Peptidase_M20_dimer"/>
</dbReference>
<comment type="caution">
    <text evidence="2">The sequence shown here is derived from an EMBL/GenBank/DDBJ whole genome shotgun (WGS) entry which is preliminary data.</text>
</comment>
<evidence type="ECO:0000313" key="2">
    <source>
        <dbReference type="EMBL" id="MBU3067823.1"/>
    </source>
</evidence>